<organism evidence="1 2">
    <name type="scientific">Castilleja foliolosa</name>
    <dbReference type="NCBI Taxonomy" id="1961234"/>
    <lineage>
        <taxon>Eukaryota</taxon>
        <taxon>Viridiplantae</taxon>
        <taxon>Streptophyta</taxon>
        <taxon>Embryophyta</taxon>
        <taxon>Tracheophyta</taxon>
        <taxon>Spermatophyta</taxon>
        <taxon>Magnoliopsida</taxon>
        <taxon>eudicotyledons</taxon>
        <taxon>Gunneridae</taxon>
        <taxon>Pentapetalae</taxon>
        <taxon>asterids</taxon>
        <taxon>lamiids</taxon>
        <taxon>Lamiales</taxon>
        <taxon>Orobanchaceae</taxon>
        <taxon>Pedicularideae</taxon>
        <taxon>Castillejinae</taxon>
        <taxon>Castilleja</taxon>
    </lineage>
</organism>
<evidence type="ECO:0000313" key="1">
    <source>
        <dbReference type="EMBL" id="KAL3645765.1"/>
    </source>
</evidence>
<comment type="caution">
    <text evidence="1">The sequence shown here is derived from an EMBL/GenBank/DDBJ whole genome shotgun (WGS) entry which is preliminary data.</text>
</comment>
<dbReference type="Proteomes" id="UP001632038">
    <property type="component" value="Unassembled WGS sequence"/>
</dbReference>
<keyword evidence="2" id="KW-1185">Reference proteome</keyword>
<proteinExistence type="predicted"/>
<reference evidence="2" key="1">
    <citation type="journal article" date="2024" name="IScience">
        <title>Strigolactones Initiate the Formation of Haustorium-like Structures in Castilleja.</title>
        <authorList>
            <person name="Buerger M."/>
            <person name="Peterson D."/>
            <person name="Chory J."/>
        </authorList>
    </citation>
    <scope>NUCLEOTIDE SEQUENCE [LARGE SCALE GENOMIC DNA]</scope>
</reference>
<gene>
    <name evidence="1" type="ORF">CASFOL_010945</name>
</gene>
<sequence>MVSSVSGRKEINYLDGWANSETLSPLNLMYDATPSRNTFRLHINDHC</sequence>
<accession>A0ABD3DU21</accession>
<dbReference type="EMBL" id="JAVIJP010000013">
    <property type="protein sequence ID" value="KAL3645765.1"/>
    <property type="molecule type" value="Genomic_DNA"/>
</dbReference>
<protein>
    <submittedName>
        <fullName evidence="1">Uncharacterized protein</fullName>
    </submittedName>
</protein>
<dbReference type="AlphaFoldDB" id="A0ABD3DU21"/>
<evidence type="ECO:0000313" key="2">
    <source>
        <dbReference type="Proteomes" id="UP001632038"/>
    </source>
</evidence>
<name>A0ABD3DU21_9LAMI</name>